<dbReference type="InterPro" id="IPR009081">
    <property type="entry name" value="PP-bd_ACP"/>
</dbReference>
<dbReference type="InterPro" id="IPR029058">
    <property type="entry name" value="AB_hydrolase_fold"/>
</dbReference>
<dbReference type="InterPro" id="IPR042104">
    <property type="entry name" value="PKS_dehydratase_sf"/>
</dbReference>
<dbReference type="Pfam" id="PF00975">
    <property type="entry name" value="Thioesterase"/>
    <property type="match status" value="1"/>
</dbReference>
<dbReference type="Gene3D" id="3.40.366.10">
    <property type="entry name" value="Malonyl-Coenzyme A Acyl Carrier Protein, domain 2"/>
    <property type="match status" value="1"/>
</dbReference>
<dbReference type="OrthoDB" id="329835at2759"/>
<dbReference type="InterPro" id="IPR014031">
    <property type="entry name" value="Ketoacyl_synth_C"/>
</dbReference>
<feature type="domain" description="PKS/mFAS DH" evidence="8">
    <location>
        <begin position="959"/>
        <end position="1262"/>
    </location>
</feature>
<feature type="region of interest" description="N-terminal hotdog fold" evidence="5">
    <location>
        <begin position="959"/>
        <end position="1086"/>
    </location>
</feature>
<evidence type="ECO:0000256" key="2">
    <source>
        <dbReference type="ARBA" id="ARBA00022450"/>
    </source>
</evidence>
<dbReference type="InterPro" id="IPR014030">
    <property type="entry name" value="Ketoacyl_synth_N"/>
</dbReference>
<dbReference type="PANTHER" id="PTHR43775">
    <property type="entry name" value="FATTY ACID SYNTHASE"/>
    <property type="match status" value="1"/>
</dbReference>
<gene>
    <name evidence="10" type="primary">LOC110980639</name>
</gene>
<dbReference type="Pfam" id="PF14765">
    <property type="entry name" value="PS-DH"/>
    <property type="match status" value="1"/>
</dbReference>
<evidence type="ECO:0000313" key="9">
    <source>
        <dbReference type="Proteomes" id="UP000694845"/>
    </source>
</evidence>
<keyword evidence="2" id="KW-0596">Phosphopantetheine</keyword>
<keyword evidence="9" id="KW-1185">Reference proteome</keyword>
<dbReference type="Gene3D" id="3.40.50.1820">
    <property type="entry name" value="alpha/beta hydrolase"/>
    <property type="match status" value="1"/>
</dbReference>
<dbReference type="InterPro" id="IPR050091">
    <property type="entry name" value="PKS_NRPS_Biosynth_Enz"/>
</dbReference>
<dbReference type="InterPro" id="IPR016035">
    <property type="entry name" value="Acyl_Trfase/lysoPLipase"/>
</dbReference>
<sequence length="2490" mass="275895">MVVASLKIHSCSTGNSFTCLLDIDMDEETSKNQKIAIVGIGCRFGNGVNSVKTLWEVLVKGLDCTTPIPPDRFDASYFLSPGEKTAGKIYIQNGGYISQDPYMFDRQFFHMPPDEAAHLDPQVRLLLEVTWEALENAGIPPSSLRGSKTGVYMGVTAQEYLSFAWKPFHNMNQYSNSGNNSCMVSNRISYEFDLRGPSFSVDTACSSSLYSIYLACEALKQKSCSMALAGGVNLILTPTTTIGFCQAGMLSLDGKCKSFDQAADGYSRSEGAGVLVLKPLDDALHNGDRIYGVIRGGALSNDGRTLGIANPSFDAQVDLVKSACRNAGVDPLQIVYAEAHGTGTRVGDTTEAGALGEVLGRRRGPKHPPLYIGSVKSNVGHSEGAAGVAGIIKTALCLYNRKIPPVVHFKTPNENVDFKLLKMNVPTELISWPHRGDRFLSCCSSFGFGGANANLILEGHLSPSGIELPQMKGKTLSCLLLSAASSNALRQKFKDWVDFLTEDPSMNDNTFFSCLYTAACRSQHLVHRAGFAVYSKEDAIHQLRMKLDNESYHKTSTRHVEGVATSVSGAKQQIVFVFSGMGTQWWGMGRELMETQPIFAARVKVIDEQLKRCGAKWSLVSMLSDEKDRERIHKTEISQPCLFALAIGLLDLWKFRGLVPDAVVGHSAGEVAAAYAAGLLSLEHAVKLVYRRGIELGKTSGSGKMVAVLCHTEEALRYARESKHGQMLDVAAINSPGQIVFSGANTAVEGLAKEFKINNIKCVVLKVDNAFHSKEQEVIRSPFLKEASKFLKVQNAEERVRTIPMMSTVTGRYLTTEEANTPEYWFQNARQRVLFMNSIQKLAKDGYRVFVEVGTHSSLLPALQDTLATIQFTDDKFITSASLLRPRDTITIAKDSENLMVSQLRLYTSGIPVIFDGLFNSTYRQVMSVPHYPWQREKCTNICPEGKTDLLFPVGEGQHVLLGEPIETFHLQESPVRIWRAKMDASRVPWVKDHVLQGSVIVPATAYTETALAAARSMNGYRYPIVLSGLMFDRFMFAPNAEGCLETTVEEKTAEQFLVTLRSHDVSKGTWTQHCHVRIIPPSAADPGVMTTLGEIMDVDSISKRCEVSIPGEVFYNNADDSGFDLGSTFRGVQKMLTSQDSRESLVYAEAPLSVRREFHRYVYHPAFMDSFLQAFAVLILLAEQGGHENLDKRSQPVQRVPRQIQTLTFTGPSSPHVCIHVRISGGDHPNCDIDVADANTKSIFCSVRGLVFETIQNDNMEHQIWSVVWENVGSVDIKNGPVQSQTASKKVIVFPDNTDVSTSLIDTLVKQEVLDVTVIDVEKADAVQKAVTMVAANQDTETLLVMMKTEVSDVHLNSGSVMSRREFEGYQKDTLFCYSVCKALQRESLKAQFLLFTKGAHHAIDGDYVNPFSAILNTVGVIVSHEEPLLTMFSVDLPITESSMESSQIACEIIYKKDCHLYEEDVIAARKSRSTKRNHNSKTWDLLSPRVRMENLSNAPAIVPARLWSVGEKKMSDRVRVFVRKIHPKDLELNTDQRFFRVKVEAFGLCNNQQFEVDGRSGTNTFIYAGSLDGYSSKKQTKTYLGLSCTDVQTYMKSLSQDLIEVPSYLTPRKAVSIVIDYLPPAVFFEQAVPVSPGMRVGFKCDSLDSYDLATIHLSTKMGAETVVLKDAHNDLFALYNEISVKSLNELEEASIDVMFLSLKSSSLDRTLHSLQPKLRGNATVVIIQRQKHEKRLPMLPSKMKIVTFDTYLPSALDGLSSSKISAILSYLWEMFNPKLESGHLTCITGNHIRLSSLAARNADIPKNEVIEVDSAELLLPPSVENDGFVADRGSAYFVTGGTKGFGLKLTEWLISRGARYIYAGSRGEMNEELKEVIEKGKEVGAQVRHIRLDVSSASDVEIALRKMMVGQWPALRGIFHCAAVFEDGFLQNITAESWNRVMAAKAHGALLLHQLTLKLGIKLDHFIMTSSILSLIGNAGQGSYCAANVFLNALAYYRHNHNLPATAVQIGVINDVGFIVRRGLVQAWEKTGAGSMSPKEVLGVIGSALSVRQTQLGISAHLNRKLWAERHRGLIIKHFKEKHGTLSFMKELFHDRDVYLAAINDTFLQSIVKLPLTKARDLVIKTLAQLFSQHLGLSNEPPHDASPISLGLDSLMASEVSQQISQKFQVIVGAVDLLNDKNTIQEISKNITRQLFAKTASSSPNGLEGERSAVLKQKTVVVEGEVPKPLAVKLVCFPTIGGGPSLFTHWTQPMLPFGIQVLMIQLPGWEGREDEQPLTNMKDIARLVYHELAPHISKGPFVFFGHSMGSLVAFEVAHLLYDEDNICPHHLFVSSWYAPTLAYPYTEELDITPSTFDRLKEILEDSPKLFASLAKQAQVKFSFIDDKTFFNTAFMKRLLPCLQASTEIIRDYKCKHENPLPCDLTVFGGKQDAFAKPDLLNGWEQERSRKHSFNKIIFPGKHMYILTSTAQVLEAICLTWKKDENNSY</sequence>
<keyword evidence="4" id="KW-0808">Transferase</keyword>
<feature type="active site" description="Proton acceptor; for dehydratase activity" evidence="5">
    <location>
        <position position="994"/>
    </location>
</feature>
<evidence type="ECO:0000259" key="7">
    <source>
        <dbReference type="PROSITE" id="PS52004"/>
    </source>
</evidence>
<dbReference type="InterPro" id="IPR016039">
    <property type="entry name" value="Thiolase-like"/>
</dbReference>
<name>A0A8B7YIX2_ACAPL</name>
<dbReference type="InterPro" id="IPR001031">
    <property type="entry name" value="Thioesterase"/>
</dbReference>
<dbReference type="SMART" id="SM00827">
    <property type="entry name" value="PKS_AT"/>
    <property type="match status" value="1"/>
</dbReference>
<evidence type="ECO:0000259" key="6">
    <source>
        <dbReference type="PROSITE" id="PS50075"/>
    </source>
</evidence>
<dbReference type="InterPro" id="IPR016036">
    <property type="entry name" value="Malonyl_transacylase_ACP-bd"/>
</dbReference>
<feature type="region of interest" description="C-terminal hotdog fold" evidence="5">
    <location>
        <begin position="1107"/>
        <end position="1262"/>
    </location>
</feature>
<dbReference type="InterPro" id="IPR049552">
    <property type="entry name" value="PKS_DH_N"/>
</dbReference>
<dbReference type="InterPro" id="IPR001227">
    <property type="entry name" value="Ac_transferase_dom_sf"/>
</dbReference>
<evidence type="ECO:0000256" key="5">
    <source>
        <dbReference type="PROSITE-ProRule" id="PRU01363"/>
    </source>
</evidence>
<dbReference type="SMART" id="SM00826">
    <property type="entry name" value="PKS_DH"/>
    <property type="match status" value="1"/>
</dbReference>
<dbReference type="SUPFAM" id="SSF53474">
    <property type="entry name" value="alpha/beta-Hydrolases"/>
    <property type="match status" value="1"/>
</dbReference>
<dbReference type="SUPFAM" id="SSF51735">
    <property type="entry name" value="NAD(P)-binding Rossmann-fold domains"/>
    <property type="match status" value="1"/>
</dbReference>
<dbReference type="PROSITE" id="PS00606">
    <property type="entry name" value="KS3_1"/>
    <property type="match status" value="1"/>
</dbReference>
<dbReference type="SUPFAM" id="SSF47336">
    <property type="entry name" value="ACP-like"/>
    <property type="match status" value="1"/>
</dbReference>
<dbReference type="SMART" id="SM00825">
    <property type="entry name" value="PKS_KS"/>
    <property type="match status" value="1"/>
</dbReference>
<evidence type="ECO:0000256" key="3">
    <source>
        <dbReference type="ARBA" id="ARBA00022553"/>
    </source>
</evidence>
<dbReference type="Pfam" id="PF00109">
    <property type="entry name" value="ketoacyl-synt"/>
    <property type="match status" value="1"/>
</dbReference>
<dbReference type="InterPro" id="IPR057326">
    <property type="entry name" value="KR_dom"/>
</dbReference>
<dbReference type="InterPro" id="IPR020841">
    <property type="entry name" value="PKS_Beta-ketoAc_synthase_dom"/>
</dbReference>
<dbReference type="GO" id="GO:0004312">
    <property type="term" value="F:fatty acid synthase activity"/>
    <property type="evidence" value="ECO:0007669"/>
    <property type="project" value="TreeGrafter"/>
</dbReference>
<dbReference type="Gene3D" id="3.40.50.720">
    <property type="entry name" value="NAD(P)-binding Rossmann-like Domain"/>
    <property type="match status" value="1"/>
</dbReference>
<dbReference type="GO" id="GO:0004315">
    <property type="term" value="F:3-oxoacyl-[acyl-carrier-protein] synthase activity"/>
    <property type="evidence" value="ECO:0007669"/>
    <property type="project" value="InterPro"/>
</dbReference>
<dbReference type="PROSITE" id="PS52004">
    <property type="entry name" value="KS3_2"/>
    <property type="match status" value="1"/>
</dbReference>
<dbReference type="Proteomes" id="UP000694845">
    <property type="component" value="Unplaced"/>
</dbReference>
<dbReference type="InterPro" id="IPR032821">
    <property type="entry name" value="PKS_assoc"/>
</dbReference>
<proteinExistence type="predicted"/>
<dbReference type="InterPro" id="IPR020807">
    <property type="entry name" value="PKS_DH"/>
</dbReference>
<dbReference type="RefSeq" id="XP_022093204.1">
    <property type="nucleotide sequence ID" value="XM_022237512.1"/>
</dbReference>
<evidence type="ECO:0000256" key="1">
    <source>
        <dbReference type="ARBA" id="ARBA00012480"/>
    </source>
</evidence>
<accession>A0A8B7YIX2</accession>
<dbReference type="CDD" id="cd00833">
    <property type="entry name" value="PKS"/>
    <property type="match status" value="1"/>
</dbReference>
<dbReference type="Pfam" id="PF02801">
    <property type="entry name" value="Ketoacyl-synt_C"/>
    <property type="match status" value="1"/>
</dbReference>
<dbReference type="Pfam" id="PF08659">
    <property type="entry name" value="KR"/>
    <property type="match status" value="1"/>
</dbReference>
<feature type="domain" description="Carrier" evidence="6">
    <location>
        <begin position="2120"/>
        <end position="2197"/>
    </location>
</feature>
<dbReference type="InterPro" id="IPR018201">
    <property type="entry name" value="Ketoacyl_synth_AS"/>
</dbReference>
<dbReference type="PROSITE" id="PS52019">
    <property type="entry name" value="PKS_MFAS_DH"/>
    <property type="match status" value="1"/>
</dbReference>
<dbReference type="EC" id="3.1.2.14" evidence="1"/>
<evidence type="ECO:0000313" key="10">
    <source>
        <dbReference type="RefSeq" id="XP_022093204.1"/>
    </source>
</evidence>
<feature type="domain" description="Ketosynthase family 3 (KS3)" evidence="7">
    <location>
        <begin position="32"/>
        <end position="459"/>
    </location>
</feature>
<organism evidence="9 10">
    <name type="scientific">Acanthaster planci</name>
    <name type="common">Crown-of-thorns starfish</name>
    <dbReference type="NCBI Taxonomy" id="133434"/>
    <lineage>
        <taxon>Eukaryota</taxon>
        <taxon>Metazoa</taxon>
        <taxon>Echinodermata</taxon>
        <taxon>Eleutherozoa</taxon>
        <taxon>Asterozoa</taxon>
        <taxon>Asteroidea</taxon>
        <taxon>Valvatacea</taxon>
        <taxon>Valvatida</taxon>
        <taxon>Acanthasteridae</taxon>
        <taxon>Acanthaster</taxon>
    </lineage>
</organism>
<dbReference type="Pfam" id="PF00698">
    <property type="entry name" value="Acyl_transf_1"/>
    <property type="match status" value="1"/>
</dbReference>
<dbReference type="InterPro" id="IPR036291">
    <property type="entry name" value="NAD(P)-bd_dom_sf"/>
</dbReference>
<dbReference type="Pfam" id="PF16197">
    <property type="entry name" value="KAsynt_C_assoc"/>
    <property type="match status" value="1"/>
</dbReference>
<dbReference type="Gene3D" id="3.10.129.110">
    <property type="entry name" value="Polyketide synthase dehydratase"/>
    <property type="match status" value="1"/>
</dbReference>
<dbReference type="GO" id="GO:0006633">
    <property type="term" value="P:fatty acid biosynthetic process"/>
    <property type="evidence" value="ECO:0007669"/>
    <property type="project" value="UniProtKB-UniPathway"/>
</dbReference>
<evidence type="ECO:0000256" key="4">
    <source>
        <dbReference type="ARBA" id="ARBA00022679"/>
    </source>
</evidence>
<feature type="active site" description="Proton donor; for dehydratase activity" evidence="5">
    <location>
        <position position="1170"/>
    </location>
</feature>
<evidence type="ECO:0000259" key="8">
    <source>
        <dbReference type="PROSITE" id="PS52019"/>
    </source>
</evidence>
<reference evidence="10" key="1">
    <citation type="submission" date="2025-08" db="UniProtKB">
        <authorList>
            <consortium name="RefSeq"/>
        </authorList>
    </citation>
    <scope>IDENTIFICATION</scope>
</reference>
<dbReference type="SUPFAM" id="SSF53901">
    <property type="entry name" value="Thiolase-like"/>
    <property type="match status" value="1"/>
</dbReference>
<protein>
    <recommendedName>
        <fullName evidence="1">oleoyl-[acyl-carrier-protein] hydrolase</fullName>
        <ecNumber evidence="1">3.1.2.14</ecNumber>
    </recommendedName>
</protein>
<dbReference type="PANTHER" id="PTHR43775:SF37">
    <property type="entry name" value="SI:DKEY-61P9.11"/>
    <property type="match status" value="1"/>
</dbReference>
<dbReference type="InterPro" id="IPR049900">
    <property type="entry name" value="PKS_mFAS_DH"/>
</dbReference>
<dbReference type="UniPathway" id="UPA00094"/>
<dbReference type="PROSITE" id="PS50075">
    <property type="entry name" value="CARRIER"/>
    <property type="match status" value="1"/>
</dbReference>
<dbReference type="KEGG" id="aplc:110980639"/>
<dbReference type="InterPro" id="IPR014043">
    <property type="entry name" value="Acyl_transferase_dom"/>
</dbReference>
<dbReference type="SUPFAM" id="SSF52151">
    <property type="entry name" value="FabD/lysophospholipase-like"/>
    <property type="match status" value="1"/>
</dbReference>
<dbReference type="InterPro" id="IPR013968">
    <property type="entry name" value="PKS_KR"/>
</dbReference>
<dbReference type="GeneID" id="110980639"/>
<dbReference type="GO" id="GO:0016297">
    <property type="term" value="F:fatty acyl-[ACP] hydrolase activity"/>
    <property type="evidence" value="ECO:0007669"/>
    <property type="project" value="UniProtKB-EC"/>
</dbReference>
<dbReference type="InterPro" id="IPR036736">
    <property type="entry name" value="ACP-like_sf"/>
</dbReference>
<dbReference type="Gene3D" id="3.40.47.10">
    <property type="match status" value="1"/>
</dbReference>
<dbReference type="SMART" id="SM00822">
    <property type="entry name" value="PKS_KR"/>
    <property type="match status" value="1"/>
</dbReference>
<keyword evidence="3" id="KW-0597">Phosphoprotein</keyword>
<dbReference type="Gene3D" id="3.30.70.3290">
    <property type="match status" value="1"/>
</dbReference>
<dbReference type="SUPFAM" id="SSF55048">
    <property type="entry name" value="Probable ACP-binding domain of malonyl-CoA ACP transacylase"/>
    <property type="match status" value="1"/>
</dbReference>
<dbReference type="InterPro" id="IPR049551">
    <property type="entry name" value="PKS_DH_C"/>
</dbReference>
<dbReference type="Pfam" id="PF00550">
    <property type="entry name" value="PP-binding"/>
    <property type="match status" value="1"/>
</dbReference>
<dbReference type="Pfam" id="PF21089">
    <property type="entry name" value="PKS_DH_N"/>
    <property type="match status" value="1"/>
</dbReference>